<feature type="transmembrane region" description="Helical" evidence="6">
    <location>
        <begin position="157"/>
        <end position="173"/>
    </location>
</feature>
<dbReference type="RefSeq" id="WP_378102318.1">
    <property type="nucleotide sequence ID" value="NZ_JBHSEP010000030.1"/>
</dbReference>
<feature type="transmembrane region" description="Helical" evidence="6">
    <location>
        <begin position="341"/>
        <end position="362"/>
    </location>
</feature>
<comment type="subcellular location">
    <subcellularLocation>
        <location evidence="1">Membrane</location>
        <topology evidence="1">Multi-pass membrane protein</topology>
    </subcellularLocation>
</comment>
<comment type="caution">
    <text evidence="7">The sequence shown here is derived from an EMBL/GenBank/DDBJ whole genome shotgun (WGS) entry which is preliminary data.</text>
</comment>
<dbReference type="PANTHER" id="PTHR30474">
    <property type="entry name" value="CELL CYCLE PROTEIN"/>
    <property type="match status" value="1"/>
</dbReference>
<evidence type="ECO:0000256" key="3">
    <source>
        <dbReference type="ARBA" id="ARBA00022960"/>
    </source>
</evidence>
<feature type="transmembrane region" description="Helical" evidence="6">
    <location>
        <begin position="307"/>
        <end position="329"/>
    </location>
</feature>
<dbReference type="PANTHER" id="PTHR30474:SF1">
    <property type="entry name" value="PEPTIDOGLYCAN GLYCOSYLTRANSFERASE MRDB"/>
    <property type="match status" value="1"/>
</dbReference>
<protein>
    <submittedName>
        <fullName evidence="7">FtsW/RodA/SpoVE family cell cycle protein</fullName>
    </submittedName>
</protein>
<feature type="transmembrane region" description="Helical" evidence="6">
    <location>
        <begin position="180"/>
        <end position="199"/>
    </location>
</feature>
<feature type="transmembrane region" description="Helical" evidence="6">
    <location>
        <begin position="133"/>
        <end position="151"/>
    </location>
</feature>
<organism evidence="7 8">
    <name type="scientific">Cohnella hongkongensis</name>
    <dbReference type="NCBI Taxonomy" id="178337"/>
    <lineage>
        <taxon>Bacteria</taxon>
        <taxon>Bacillati</taxon>
        <taxon>Bacillota</taxon>
        <taxon>Bacilli</taxon>
        <taxon>Bacillales</taxon>
        <taxon>Paenibacillaceae</taxon>
        <taxon>Cohnella</taxon>
    </lineage>
</organism>
<evidence type="ECO:0000313" key="7">
    <source>
        <dbReference type="EMBL" id="MFC4601782.1"/>
    </source>
</evidence>
<proteinExistence type="predicted"/>
<dbReference type="InterPro" id="IPR018365">
    <property type="entry name" value="Cell_cycle_FtsW-rel_CS"/>
</dbReference>
<evidence type="ECO:0000256" key="4">
    <source>
        <dbReference type="ARBA" id="ARBA00022989"/>
    </source>
</evidence>
<feature type="transmembrane region" description="Helical" evidence="6">
    <location>
        <begin position="275"/>
        <end position="295"/>
    </location>
</feature>
<evidence type="ECO:0000256" key="1">
    <source>
        <dbReference type="ARBA" id="ARBA00004141"/>
    </source>
</evidence>
<keyword evidence="5 6" id="KW-0472">Membrane</keyword>
<keyword evidence="3" id="KW-0133">Cell shape</keyword>
<sequence length="373" mass="41094">MIRKLHKLDWTLLLLMFGLISIGTLVIYEATHGTKLDGLHLNNIVYGAVFLLPLLLVAVFDYRLLTGKFAYVLYGIGVLLLVCVQLFGENVNGAVRWLSIGSFQFQPSELAKLSTILLIAHLLHRRRGEKLRLLKDLLPIAAVFLIPFFFVYKQPDLGTALVFVGILMGMLWIGNIGYGLMLALVGGSVAAVVGVLWMFRSHYELLARFVQPHQLARIQSFLDPASDPDKSWHVMNAITAIGGGGMLGGSGFFSRQGFIPYVYSDSIYVIVGERYGFMGSALLLMLFFLLIYRMVLVAIDNRGRAGAYVVVGIACMFTFQIFVNIGMHVGLLPLTGISLPFISYGGSSLLISMIAVGVVLSVKIHQPDRSSDR</sequence>
<evidence type="ECO:0000313" key="8">
    <source>
        <dbReference type="Proteomes" id="UP001596028"/>
    </source>
</evidence>
<dbReference type="PROSITE" id="PS00428">
    <property type="entry name" value="FTSW_RODA_SPOVE"/>
    <property type="match status" value="1"/>
</dbReference>
<reference evidence="8" key="1">
    <citation type="journal article" date="2019" name="Int. J. Syst. Evol. Microbiol.">
        <title>The Global Catalogue of Microorganisms (GCM) 10K type strain sequencing project: providing services to taxonomists for standard genome sequencing and annotation.</title>
        <authorList>
            <consortium name="The Broad Institute Genomics Platform"/>
            <consortium name="The Broad Institute Genome Sequencing Center for Infectious Disease"/>
            <person name="Wu L."/>
            <person name="Ma J."/>
        </authorList>
    </citation>
    <scope>NUCLEOTIDE SEQUENCE [LARGE SCALE GENOMIC DNA]</scope>
    <source>
        <strain evidence="8">CCUG 49571</strain>
    </source>
</reference>
<feature type="transmembrane region" description="Helical" evidence="6">
    <location>
        <begin position="69"/>
        <end position="88"/>
    </location>
</feature>
<evidence type="ECO:0000256" key="5">
    <source>
        <dbReference type="ARBA" id="ARBA00023136"/>
    </source>
</evidence>
<dbReference type="EMBL" id="JBHSEP010000030">
    <property type="protein sequence ID" value="MFC4601782.1"/>
    <property type="molecule type" value="Genomic_DNA"/>
</dbReference>
<keyword evidence="8" id="KW-1185">Reference proteome</keyword>
<accession>A0ABV9FJ99</accession>
<dbReference type="InterPro" id="IPR001182">
    <property type="entry name" value="FtsW/RodA"/>
</dbReference>
<keyword evidence="2 6" id="KW-0812">Transmembrane</keyword>
<feature type="transmembrane region" description="Helical" evidence="6">
    <location>
        <begin position="12"/>
        <end position="31"/>
    </location>
</feature>
<dbReference type="Proteomes" id="UP001596028">
    <property type="component" value="Unassembled WGS sequence"/>
</dbReference>
<keyword evidence="4 6" id="KW-1133">Transmembrane helix</keyword>
<feature type="transmembrane region" description="Helical" evidence="6">
    <location>
        <begin position="43"/>
        <end position="62"/>
    </location>
</feature>
<name>A0ABV9FJ99_9BACL</name>
<evidence type="ECO:0000256" key="2">
    <source>
        <dbReference type="ARBA" id="ARBA00022692"/>
    </source>
</evidence>
<gene>
    <name evidence="7" type="ORF">ACFO3S_26330</name>
</gene>
<dbReference type="Pfam" id="PF01098">
    <property type="entry name" value="FTSW_RODA_SPOVE"/>
    <property type="match status" value="1"/>
</dbReference>
<evidence type="ECO:0000256" key="6">
    <source>
        <dbReference type="SAM" id="Phobius"/>
    </source>
</evidence>